<dbReference type="Proteomes" id="UP001597163">
    <property type="component" value="Unassembled WGS sequence"/>
</dbReference>
<name>A0ABW3RDQ3_9FLAO</name>
<comment type="caution">
    <text evidence="1">The sequence shown here is derived from an EMBL/GenBank/DDBJ whole genome shotgun (WGS) entry which is preliminary data.</text>
</comment>
<dbReference type="RefSeq" id="WP_311939768.1">
    <property type="nucleotide sequence ID" value="NZ_JAVSCK010000003.1"/>
</dbReference>
<organism evidence="1 2">
    <name type="scientific">Hwangdonia seohaensis</name>
    <dbReference type="NCBI Taxonomy" id="1240727"/>
    <lineage>
        <taxon>Bacteria</taxon>
        <taxon>Pseudomonadati</taxon>
        <taxon>Bacteroidota</taxon>
        <taxon>Flavobacteriia</taxon>
        <taxon>Flavobacteriales</taxon>
        <taxon>Flavobacteriaceae</taxon>
        <taxon>Hwangdonia</taxon>
    </lineage>
</organism>
<evidence type="ECO:0000313" key="2">
    <source>
        <dbReference type="Proteomes" id="UP001597163"/>
    </source>
</evidence>
<protein>
    <submittedName>
        <fullName evidence="1">Uncharacterized protein</fullName>
    </submittedName>
</protein>
<accession>A0ABW3RDQ3</accession>
<keyword evidence="2" id="KW-1185">Reference proteome</keyword>
<evidence type="ECO:0000313" key="1">
    <source>
        <dbReference type="EMBL" id="MFD1162877.1"/>
    </source>
</evidence>
<gene>
    <name evidence="1" type="ORF">ACFQ2E_10645</name>
</gene>
<reference evidence="2" key="1">
    <citation type="journal article" date="2019" name="Int. J. Syst. Evol. Microbiol.">
        <title>The Global Catalogue of Microorganisms (GCM) 10K type strain sequencing project: providing services to taxonomists for standard genome sequencing and annotation.</title>
        <authorList>
            <consortium name="The Broad Institute Genomics Platform"/>
            <consortium name="The Broad Institute Genome Sequencing Center for Infectious Disease"/>
            <person name="Wu L."/>
            <person name="Ma J."/>
        </authorList>
    </citation>
    <scope>NUCLEOTIDE SEQUENCE [LARGE SCALE GENOMIC DNA]</scope>
    <source>
        <strain evidence="2">CCUG 63246</strain>
    </source>
</reference>
<dbReference type="EMBL" id="JBHTLJ010000003">
    <property type="protein sequence ID" value="MFD1162877.1"/>
    <property type="molecule type" value="Genomic_DNA"/>
</dbReference>
<sequence>MTKLETDMKYNSFYSESDKRIIMTLLGGLDSREIGNHELENASKLAAELSSLYKDNPELNDYYMRRSQTLLKRKKDN</sequence>
<proteinExistence type="predicted"/>